<organism evidence="2 3">
    <name type="scientific">Filimonas lacunae</name>
    <dbReference type="NCBI Taxonomy" id="477680"/>
    <lineage>
        <taxon>Bacteria</taxon>
        <taxon>Pseudomonadati</taxon>
        <taxon>Bacteroidota</taxon>
        <taxon>Chitinophagia</taxon>
        <taxon>Chitinophagales</taxon>
        <taxon>Chitinophagaceae</taxon>
        <taxon>Filimonas</taxon>
    </lineage>
</organism>
<evidence type="ECO:0000259" key="1">
    <source>
        <dbReference type="Pfam" id="PF00248"/>
    </source>
</evidence>
<dbReference type="AlphaFoldDB" id="A0A173MDI9"/>
<evidence type="ECO:0000313" key="2">
    <source>
        <dbReference type="EMBL" id="SIT20649.1"/>
    </source>
</evidence>
<dbReference type="EMBL" id="FTOR01000005">
    <property type="protein sequence ID" value="SIT20649.1"/>
    <property type="molecule type" value="Genomic_DNA"/>
</dbReference>
<accession>A0A173MDI9</accession>
<dbReference type="InterPro" id="IPR036812">
    <property type="entry name" value="NAD(P)_OxRdtase_dom_sf"/>
</dbReference>
<protein>
    <submittedName>
        <fullName evidence="2">Aldo/keto reductase</fullName>
    </submittedName>
</protein>
<dbReference type="SUPFAM" id="SSF51430">
    <property type="entry name" value="NAD(P)-linked oxidoreductase"/>
    <property type="match status" value="1"/>
</dbReference>
<reference evidence="3" key="1">
    <citation type="submission" date="2017-01" db="EMBL/GenBank/DDBJ databases">
        <authorList>
            <person name="Varghese N."/>
            <person name="Submissions S."/>
        </authorList>
    </citation>
    <scope>NUCLEOTIDE SEQUENCE [LARGE SCALE GENOMIC DNA]</scope>
    <source>
        <strain evidence="3">DSM 21054</strain>
    </source>
</reference>
<dbReference type="PANTHER" id="PTHR43312">
    <property type="entry name" value="D-THREO-ALDOSE 1-DEHYDROGENASE"/>
    <property type="match status" value="1"/>
</dbReference>
<gene>
    <name evidence="2" type="ORF">SAMN05421788_10540</name>
</gene>
<dbReference type="CDD" id="cd19095">
    <property type="entry name" value="AKR_PA4992-like"/>
    <property type="match status" value="1"/>
</dbReference>
<keyword evidence="3" id="KW-1185">Reference proteome</keyword>
<name>A0A173MDI9_9BACT</name>
<dbReference type="PANTHER" id="PTHR43312:SF1">
    <property type="entry name" value="NADP-DEPENDENT OXIDOREDUCTASE DOMAIN-CONTAINING PROTEIN"/>
    <property type="match status" value="1"/>
</dbReference>
<dbReference type="Proteomes" id="UP000186917">
    <property type="component" value="Unassembled WGS sequence"/>
</dbReference>
<dbReference type="InterPro" id="IPR023210">
    <property type="entry name" value="NADP_OxRdtase_dom"/>
</dbReference>
<dbReference type="KEGG" id="fln:FLA_1518"/>
<dbReference type="Pfam" id="PF00248">
    <property type="entry name" value="Aldo_ket_red"/>
    <property type="match status" value="1"/>
</dbReference>
<feature type="domain" description="NADP-dependent oxidoreductase" evidence="1">
    <location>
        <begin position="45"/>
        <end position="283"/>
    </location>
</feature>
<proteinExistence type="predicted"/>
<evidence type="ECO:0000313" key="3">
    <source>
        <dbReference type="Proteomes" id="UP000186917"/>
    </source>
</evidence>
<dbReference type="Gene3D" id="3.20.20.100">
    <property type="entry name" value="NADP-dependent oxidoreductase domain"/>
    <property type="match status" value="1"/>
</dbReference>
<dbReference type="STRING" id="477680.SAMN05421788_10540"/>
<dbReference type="InterPro" id="IPR053135">
    <property type="entry name" value="AKR2_Oxidoreductase"/>
</dbReference>
<sequence length="303" mass="34280">MFVNLHSILAHYTCIRCRAATFITSIDLIMLERTIPSSGEKIPVIGLGTWQTFDVSGQAELENCTKVLHAWDVHGGRLIDSSPMYGKAEAAIGTVTSNAPLRDNYFYATKVWTTGLQQGIQQMQQSFDRMGRKTVDLMQIHNLVDWKAHLPQLRKMKEEGTIRYIGITHYRDSSHKELANILNSEHDIDFVQFNYSLFNRHAEEYLLQTAMHNQVATLINRPFGEGSMLQTVQNKTLPPWAIEQDITTWPGFILKYIISHPAVTCVIPATNKSQHAASNALAGSDFIPNEAFRKKMVDYIKGI</sequence>